<protein>
    <submittedName>
        <fullName evidence="1">Uncharacterized protein</fullName>
    </submittedName>
</protein>
<comment type="caution">
    <text evidence="1">The sequence shown here is derived from an EMBL/GenBank/DDBJ whole genome shotgun (WGS) entry which is preliminary data.</text>
</comment>
<reference evidence="1" key="1">
    <citation type="submission" date="2019-06" db="EMBL/GenBank/DDBJ databases">
        <authorList>
            <person name="Zheng W."/>
        </authorList>
    </citation>
    <scope>NUCLEOTIDE SEQUENCE</scope>
    <source>
        <strain evidence="1">QDHG01</strain>
    </source>
</reference>
<accession>A0A8J8P2E6</accession>
<name>A0A8J8P2E6_HALGN</name>
<dbReference type="Proteomes" id="UP000785679">
    <property type="component" value="Unassembled WGS sequence"/>
</dbReference>
<organism evidence="1 2">
    <name type="scientific">Halteria grandinella</name>
    <dbReference type="NCBI Taxonomy" id="5974"/>
    <lineage>
        <taxon>Eukaryota</taxon>
        <taxon>Sar</taxon>
        <taxon>Alveolata</taxon>
        <taxon>Ciliophora</taxon>
        <taxon>Intramacronucleata</taxon>
        <taxon>Spirotrichea</taxon>
        <taxon>Stichotrichia</taxon>
        <taxon>Sporadotrichida</taxon>
        <taxon>Halteriidae</taxon>
        <taxon>Halteria</taxon>
    </lineage>
</organism>
<gene>
    <name evidence="1" type="ORF">FGO68_gene4134</name>
</gene>
<keyword evidence="2" id="KW-1185">Reference proteome</keyword>
<dbReference type="PROSITE" id="PS51257">
    <property type="entry name" value="PROKAR_LIPOPROTEIN"/>
    <property type="match status" value="1"/>
</dbReference>
<proteinExistence type="predicted"/>
<dbReference type="AlphaFoldDB" id="A0A8J8P2E6"/>
<dbReference type="EMBL" id="RRYP01000854">
    <property type="protein sequence ID" value="TNV86752.1"/>
    <property type="molecule type" value="Genomic_DNA"/>
</dbReference>
<evidence type="ECO:0000313" key="2">
    <source>
        <dbReference type="Proteomes" id="UP000785679"/>
    </source>
</evidence>
<sequence length="69" mass="8313">MARLSILHSCLFSSCMHLRFHLRPSKALLRRRIRVFCTRQLVAMVCFYSNMRCSWEVCFRASKKDWSLK</sequence>
<evidence type="ECO:0000313" key="1">
    <source>
        <dbReference type="EMBL" id="TNV86752.1"/>
    </source>
</evidence>